<gene>
    <name evidence="2" type="ORF">SK803_26955</name>
</gene>
<keyword evidence="3" id="KW-1185">Reference proteome</keyword>
<dbReference type="EMBL" id="JAXAVW010000023">
    <property type="protein sequence ID" value="MDX8033877.1"/>
    <property type="molecule type" value="Genomic_DNA"/>
</dbReference>
<feature type="transmembrane region" description="Helical" evidence="1">
    <location>
        <begin position="27"/>
        <end position="48"/>
    </location>
</feature>
<reference evidence="2 3" key="1">
    <citation type="submission" date="2023-11" db="EMBL/GenBank/DDBJ databases">
        <title>Lentzea sokolovensis, sp. nov., Lentzea kristufkii, sp. nov., and Lentzea miocenensis, sp. nov., rare actinobacteria from Sokolov Coal Basin, Miocene lacustrine sediment, Czech Republic.</title>
        <authorList>
            <person name="Lara A."/>
            <person name="Kotroba L."/>
            <person name="Nouioui I."/>
            <person name="Neumann-Schaal M."/>
            <person name="Mast Y."/>
            <person name="Chronakova A."/>
        </authorList>
    </citation>
    <scope>NUCLEOTIDE SEQUENCE [LARGE SCALE GENOMIC DNA]</scope>
    <source>
        <strain evidence="2 3">BCCO 10_0856</strain>
    </source>
</reference>
<evidence type="ECO:0000256" key="1">
    <source>
        <dbReference type="SAM" id="Phobius"/>
    </source>
</evidence>
<organism evidence="2 3">
    <name type="scientific">Lentzea miocenica</name>
    <dbReference type="NCBI Taxonomy" id="3095431"/>
    <lineage>
        <taxon>Bacteria</taxon>
        <taxon>Bacillati</taxon>
        <taxon>Actinomycetota</taxon>
        <taxon>Actinomycetes</taxon>
        <taxon>Pseudonocardiales</taxon>
        <taxon>Pseudonocardiaceae</taxon>
        <taxon>Lentzea</taxon>
    </lineage>
</organism>
<protein>
    <recommendedName>
        <fullName evidence="4">ATP-binding cassette, subfamily B</fullName>
    </recommendedName>
</protein>
<sequence length="97" mass="10333">MYQQNPNPTGSLFLSALLGGLKWKAHWAGLTALALAIGVAIVGYSMPLGQALNSAAGLVGRECDLFRKVFGWSLLLLLAMCVIAYLQSTPVLGWMVP</sequence>
<evidence type="ECO:0008006" key="4">
    <source>
        <dbReference type="Google" id="ProtNLM"/>
    </source>
</evidence>
<name>A0ABU4T6U7_9PSEU</name>
<comment type="caution">
    <text evidence="2">The sequence shown here is derived from an EMBL/GenBank/DDBJ whole genome shotgun (WGS) entry which is preliminary data.</text>
</comment>
<keyword evidence="1" id="KW-1133">Transmembrane helix</keyword>
<evidence type="ECO:0000313" key="3">
    <source>
        <dbReference type="Proteomes" id="UP001285521"/>
    </source>
</evidence>
<keyword evidence="1" id="KW-0812">Transmembrane</keyword>
<dbReference type="RefSeq" id="WP_319968899.1">
    <property type="nucleotide sequence ID" value="NZ_JAXAVW010000023.1"/>
</dbReference>
<proteinExistence type="predicted"/>
<evidence type="ECO:0000313" key="2">
    <source>
        <dbReference type="EMBL" id="MDX8033877.1"/>
    </source>
</evidence>
<accession>A0ABU4T6U7</accession>
<dbReference type="Proteomes" id="UP001285521">
    <property type="component" value="Unassembled WGS sequence"/>
</dbReference>
<keyword evidence="1" id="KW-0472">Membrane</keyword>
<feature type="transmembrane region" description="Helical" evidence="1">
    <location>
        <begin position="69"/>
        <end position="87"/>
    </location>
</feature>